<reference evidence="2" key="2">
    <citation type="submission" date="2022-01" db="EMBL/GenBank/DDBJ databases">
        <authorList>
            <person name="Yamashiro T."/>
            <person name="Shiraishi A."/>
            <person name="Satake H."/>
            <person name="Nakayama K."/>
        </authorList>
    </citation>
    <scope>NUCLEOTIDE SEQUENCE</scope>
</reference>
<dbReference type="EMBL" id="BQNB010017370">
    <property type="protein sequence ID" value="GJT62358.1"/>
    <property type="molecule type" value="Genomic_DNA"/>
</dbReference>
<name>A0ABQ5FHF2_9ASTR</name>
<keyword evidence="2" id="KW-0548">Nucleotidyltransferase</keyword>
<sequence length="242" mass="28430">MAEKMNSASLDASFRRKPRGGAEEEQFMNLVSITSHVLLPQTVDRWSWTLKGSGNFTVSSVRRYIDDEILPKSDVPTRWVKMIPIKSNILAWKISLDRLPTRFNLSARGLEIQSILCPLCNEAVETSSHTFFACNLARKIMHNICCWWELETVSLNSYSDWIIWLTNVRLIKKKKEILEGICYVSWWFIWKFRNQFLFATVRPKREFIFDNIVQSSFLWISNRCNSNIDWVSWLKNPNLLSL</sequence>
<keyword evidence="2" id="KW-0695">RNA-directed DNA polymerase</keyword>
<accession>A0ABQ5FHF2</accession>
<evidence type="ECO:0000313" key="3">
    <source>
        <dbReference type="Proteomes" id="UP001151760"/>
    </source>
</evidence>
<keyword evidence="3" id="KW-1185">Reference proteome</keyword>
<evidence type="ECO:0000313" key="2">
    <source>
        <dbReference type="EMBL" id="GJT62358.1"/>
    </source>
</evidence>
<gene>
    <name evidence="2" type="ORF">Tco_1005891</name>
</gene>
<feature type="domain" description="Reverse transcriptase zinc-binding" evidence="1">
    <location>
        <begin position="57"/>
        <end position="140"/>
    </location>
</feature>
<dbReference type="GO" id="GO:0003964">
    <property type="term" value="F:RNA-directed DNA polymerase activity"/>
    <property type="evidence" value="ECO:0007669"/>
    <property type="project" value="UniProtKB-KW"/>
</dbReference>
<protein>
    <submittedName>
        <fullName evidence="2">RNA-directed DNA polymerase, eukaryota</fullName>
    </submittedName>
</protein>
<keyword evidence="2" id="KW-0808">Transferase</keyword>
<evidence type="ECO:0000259" key="1">
    <source>
        <dbReference type="Pfam" id="PF13966"/>
    </source>
</evidence>
<organism evidence="2 3">
    <name type="scientific">Tanacetum coccineum</name>
    <dbReference type="NCBI Taxonomy" id="301880"/>
    <lineage>
        <taxon>Eukaryota</taxon>
        <taxon>Viridiplantae</taxon>
        <taxon>Streptophyta</taxon>
        <taxon>Embryophyta</taxon>
        <taxon>Tracheophyta</taxon>
        <taxon>Spermatophyta</taxon>
        <taxon>Magnoliopsida</taxon>
        <taxon>eudicotyledons</taxon>
        <taxon>Gunneridae</taxon>
        <taxon>Pentapetalae</taxon>
        <taxon>asterids</taxon>
        <taxon>campanulids</taxon>
        <taxon>Asterales</taxon>
        <taxon>Asteraceae</taxon>
        <taxon>Asteroideae</taxon>
        <taxon>Anthemideae</taxon>
        <taxon>Anthemidinae</taxon>
        <taxon>Tanacetum</taxon>
    </lineage>
</organism>
<dbReference type="Pfam" id="PF13966">
    <property type="entry name" value="zf-RVT"/>
    <property type="match status" value="1"/>
</dbReference>
<proteinExistence type="predicted"/>
<dbReference type="InterPro" id="IPR026960">
    <property type="entry name" value="RVT-Znf"/>
</dbReference>
<comment type="caution">
    <text evidence="2">The sequence shown here is derived from an EMBL/GenBank/DDBJ whole genome shotgun (WGS) entry which is preliminary data.</text>
</comment>
<reference evidence="2" key="1">
    <citation type="journal article" date="2022" name="Int. J. Mol. Sci.">
        <title>Draft Genome of Tanacetum Coccineum: Genomic Comparison of Closely Related Tanacetum-Family Plants.</title>
        <authorList>
            <person name="Yamashiro T."/>
            <person name="Shiraishi A."/>
            <person name="Nakayama K."/>
            <person name="Satake H."/>
        </authorList>
    </citation>
    <scope>NUCLEOTIDE SEQUENCE</scope>
</reference>
<dbReference type="Proteomes" id="UP001151760">
    <property type="component" value="Unassembled WGS sequence"/>
</dbReference>